<reference evidence="1" key="1">
    <citation type="submission" date="2016-11" db="UniProtKB">
        <authorList>
            <consortium name="WormBaseParasite"/>
        </authorList>
    </citation>
    <scope>IDENTIFICATION</scope>
    <source>
        <strain evidence="1">pt0022</strain>
    </source>
</reference>
<accession>A0A1I8EN09</accession>
<dbReference type="AlphaFoldDB" id="A0A1I8EN09"/>
<proteinExistence type="predicted"/>
<dbReference type="WBParaSite" id="maker-PairedContig_3331-snap-gene-0.1-mRNA-1">
    <property type="protein sequence ID" value="maker-PairedContig_3331-snap-gene-0.1-mRNA-1"/>
    <property type="gene ID" value="maker-PairedContig_3331-snap-gene-0.1"/>
</dbReference>
<sequence length="237" mass="27224">EFLGAFLLEGYLILNEKQVRSIDHNIFAKNEAIWVVPEDLQLFWKPIFHYLNEAKMLPELLFQLLEISSNDEIQPIRKRQLIAWTNVLSQSEWERILKAIMLAPKELREAYFDKILSKIEKITEKEQNALKQLVVLSSKKTTVTGTTSFPDSTNIDASFPDSTNIGASFKTVDDLRNLMAKKKNEMKPEITDSNSSTNNVHRWSICNSLEWKGIPLGLTPEQSTESLYLVIEPEVVQ</sequence>
<dbReference type="STRING" id="6293.A0A1I8EN09"/>
<name>A0A1I8EN09_WUCBA</name>
<evidence type="ECO:0000313" key="1">
    <source>
        <dbReference type="WBParaSite" id="maker-PairedContig_3331-snap-gene-0.1-mRNA-1"/>
    </source>
</evidence>
<protein>
    <submittedName>
        <fullName evidence="1">Uncharacterized protein</fullName>
    </submittedName>
</protein>
<organism evidence="1">
    <name type="scientific">Wuchereria bancrofti</name>
    <dbReference type="NCBI Taxonomy" id="6293"/>
    <lineage>
        <taxon>Eukaryota</taxon>
        <taxon>Metazoa</taxon>
        <taxon>Ecdysozoa</taxon>
        <taxon>Nematoda</taxon>
        <taxon>Chromadorea</taxon>
        <taxon>Rhabditida</taxon>
        <taxon>Spirurina</taxon>
        <taxon>Spiruromorpha</taxon>
        <taxon>Filarioidea</taxon>
        <taxon>Onchocercidae</taxon>
        <taxon>Wuchereria</taxon>
    </lineage>
</organism>